<accession>A0A2I7GCD0</accession>
<gene>
    <name evidence="3" type="ORF">PhaeoP66_03007</name>
    <name evidence="4" type="ORF">PhaeoP88_00364</name>
</gene>
<evidence type="ECO:0000313" key="6">
    <source>
        <dbReference type="Proteomes" id="UP000236536"/>
    </source>
</evidence>
<name>A0A2I7GCD0_9RHOB</name>
<dbReference type="Proteomes" id="UP000236447">
    <property type="component" value="Chromosome"/>
</dbReference>
<reference evidence="3 6" key="3">
    <citation type="journal article" date="2017" name="Int. J. Syst. Evol. Microbiol.">
        <title>Adaptation of Surface-Associated Bacteria to the Open Ocean: A Genomically Distinct Subpopulation of Phaeobacter gallaeciensis Colonizes Pacific Mesozooplankton.</title>
        <authorList>
            <person name="Freese H.M."/>
            <person name="Methner A."/>
            <person name="Overmann J."/>
        </authorList>
    </citation>
    <scope>NUCLEOTIDE SEQUENCE [LARGE SCALE GENOMIC DNA]</scope>
    <source>
        <strain evidence="3 6">P66</strain>
    </source>
</reference>
<dbReference type="Pfam" id="PF06707">
    <property type="entry name" value="DUF1194"/>
    <property type="match status" value="1"/>
</dbReference>
<feature type="signal peptide" evidence="1">
    <location>
        <begin position="1"/>
        <end position="21"/>
    </location>
</feature>
<dbReference type="AlphaFoldDB" id="A0A2I7GCD0"/>
<evidence type="ECO:0000313" key="4">
    <source>
        <dbReference type="EMBL" id="AUQ97766.1"/>
    </source>
</evidence>
<dbReference type="RefSeq" id="WP_102874874.1">
    <property type="nucleotide sequence ID" value="NZ_CP010599.1"/>
</dbReference>
<proteinExistence type="predicted"/>
<feature type="chain" id="PRO_5014473184" evidence="1">
    <location>
        <begin position="22"/>
        <end position="229"/>
    </location>
</feature>
<evidence type="ECO:0000259" key="2">
    <source>
        <dbReference type="PROSITE" id="PS50234"/>
    </source>
</evidence>
<dbReference type="EMBL" id="CP010725">
    <property type="protein sequence ID" value="AUQ97766.1"/>
    <property type="molecule type" value="Genomic_DNA"/>
</dbReference>
<dbReference type="CDD" id="cd00198">
    <property type="entry name" value="vWFA"/>
    <property type="match status" value="1"/>
</dbReference>
<dbReference type="Proteomes" id="UP000236536">
    <property type="component" value="Chromosome"/>
</dbReference>
<dbReference type="InterPro" id="IPR002035">
    <property type="entry name" value="VWF_A"/>
</dbReference>
<dbReference type="PROSITE" id="PS50234">
    <property type="entry name" value="VWFA"/>
    <property type="match status" value="1"/>
</dbReference>
<dbReference type="SUPFAM" id="SSF53300">
    <property type="entry name" value="vWA-like"/>
    <property type="match status" value="1"/>
</dbReference>
<evidence type="ECO:0000313" key="3">
    <source>
        <dbReference type="EMBL" id="AUQ95761.1"/>
    </source>
</evidence>
<keyword evidence="6" id="KW-1185">Reference proteome</keyword>
<dbReference type="InterPro" id="IPR036465">
    <property type="entry name" value="vWFA_dom_sf"/>
</dbReference>
<protein>
    <submittedName>
        <fullName evidence="4">von Willebrand factor type A domain protein</fullName>
    </submittedName>
</protein>
<dbReference type="EMBL" id="CP010705">
    <property type="protein sequence ID" value="AUQ95761.1"/>
    <property type="molecule type" value="Genomic_DNA"/>
</dbReference>
<evidence type="ECO:0000256" key="1">
    <source>
        <dbReference type="SAM" id="SignalP"/>
    </source>
</evidence>
<keyword evidence="1" id="KW-0732">Signal</keyword>
<dbReference type="InterPro" id="IPR010607">
    <property type="entry name" value="DUF1194"/>
</dbReference>
<organism evidence="4 5">
    <name type="scientific">Phaeobacter inhibens</name>
    <dbReference type="NCBI Taxonomy" id="221822"/>
    <lineage>
        <taxon>Bacteria</taxon>
        <taxon>Pseudomonadati</taxon>
        <taxon>Pseudomonadota</taxon>
        <taxon>Alphaproteobacteria</taxon>
        <taxon>Rhodobacterales</taxon>
        <taxon>Roseobacteraceae</taxon>
        <taxon>Phaeobacter</taxon>
    </lineage>
</organism>
<dbReference type="Gene3D" id="3.40.50.410">
    <property type="entry name" value="von Willebrand factor, type A domain"/>
    <property type="match status" value="1"/>
</dbReference>
<evidence type="ECO:0000313" key="5">
    <source>
        <dbReference type="Proteomes" id="UP000236447"/>
    </source>
</evidence>
<feature type="domain" description="VWFA" evidence="2">
    <location>
        <begin position="25"/>
        <end position="214"/>
    </location>
</feature>
<reference evidence="4 5" key="1">
    <citation type="journal article" date="2017" name="Front. Microbiol.">
        <title>Phaeobacter piscinae sp. nov., a species of the Roseobacter group and potential aquaculture probiont.</title>
        <authorList>
            <person name="Sonnenschein E.C."/>
            <person name="Phippen C.B.W."/>
            <person name="Nielsen K.F."/>
            <person name="Mateiu R.V."/>
            <person name="Melchiorsen J."/>
            <person name="Gram L."/>
            <person name="Overmann J."/>
            <person name="Freese H.M."/>
        </authorList>
    </citation>
    <scope>NUCLEOTIDE SEQUENCE [LARGE SCALE GENOMIC DNA]</scope>
    <source>
        <strain evidence="4 5">P88</strain>
    </source>
</reference>
<sequence precursor="true">MQIFRLLVFMLVVQVPIPARACDLALVLAVDVSGSVDVEEYRTQMEGLAAALQDGVVAEALVRAQARVALIQWSGSGRQELTLSWRHASDFQALDQLAADIAAAPRPWRNYATGIGEALQLAIEQFQTVPGCRRRVIDVSGDGPSNEGVEPTAIRGALSAAGITVNALAIEESEPDLTAYFFEQVIHGAGAFVQTAVGFEDYPQAIRKKLLREVAQQNAGLSSFHPAIP</sequence>
<reference evidence="5 6" key="2">
    <citation type="journal article" date="2017" name="Genome Biol. Evol.">
        <title>Trajectories and Drivers of Genome Evolution in Surface-Associated Marine Phaeobacter.</title>
        <authorList>
            <person name="Freese H.M."/>
            <person name="Sikorski J."/>
            <person name="Bunk B."/>
            <person name="Scheuner C."/>
            <person name="Meier-Kolthoff J.P."/>
            <person name="Sproer C."/>
            <person name="Gram L."/>
            <person name="Overmann J."/>
        </authorList>
    </citation>
    <scope>NUCLEOTIDE SEQUENCE [LARGE SCALE GENOMIC DNA]</scope>
    <source>
        <strain evidence="3 6">P66</strain>
        <strain evidence="4 5">P88</strain>
    </source>
</reference>